<dbReference type="AlphaFoldDB" id="A0A059FHF7"/>
<evidence type="ECO:0000313" key="1">
    <source>
        <dbReference type="EMBL" id="KCZ90022.1"/>
    </source>
</evidence>
<protein>
    <submittedName>
        <fullName evidence="1">Uncharacterized protein</fullName>
    </submittedName>
</protein>
<comment type="caution">
    <text evidence="1">The sequence shown here is derived from an EMBL/GenBank/DDBJ whole genome shotgun (WGS) entry which is preliminary data.</text>
</comment>
<accession>A0A059FHF7</accession>
<reference evidence="1 2" key="1">
    <citation type="journal article" date="2014" name="Antonie Van Leeuwenhoek">
        <title>Hyphomonas beringensis sp. nov. and Hyphomonas chukchiensis sp. nov., isolated from surface seawater of the Bering Sea and Chukchi Sea.</title>
        <authorList>
            <person name="Li C."/>
            <person name="Lai Q."/>
            <person name="Li G."/>
            <person name="Dong C."/>
            <person name="Wang J."/>
            <person name="Liao Y."/>
            <person name="Shao Z."/>
        </authorList>
    </citation>
    <scope>NUCLEOTIDE SEQUENCE [LARGE SCALE GENOMIC DNA]</scope>
    <source>
        <strain evidence="1 2">MHS-2</strain>
    </source>
</reference>
<gene>
    <name evidence="1" type="ORF">HJO_13771</name>
</gene>
<keyword evidence="2" id="KW-1185">Reference proteome</keyword>
<dbReference type="EMBL" id="ARYK01000007">
    <property type="protein sequence ID" value="KCZ90022.1"/>
    <property type="molecule type" value="Genomic_DNA"/>
</dbReference>
<evidence type="ECO:0000313" key="2">
    <source>
        <dbReference type="Proteomes" id="UP000025171"/>
    </source>
</evidence>
<dbReference type="PATRIC" id="fig|1280950.3.peg.2769"/>
<name>A0A059FHF7_9PROT</name>
<proteinExistence type="predicted"/>
<organism evidence="1 2">
    <name type="scientific">Hyphomonas johnsonii MHS-2</name>
    <dbReference type="NCBI Taxonomy" id="1280950"/>
    <lineage>
        <taxon>Bacteria</taxon>
        <taxon>Pseudomonadati</taxon>
        <taxon>Pseudomonadota</taxon>
        <taxon>Alphaproteobacteria</taxon>
        <taxon>Hyphomonadales</taxon>
        <taxon>Hyphomonadaceae</taxon>
        <taxon>Hyphomonas</taxon>
    </lineage>
</organism>
<dbReference type="Proteomes" id="UP000025171">
    <property type="component" value="Unassembled WGS sequence"/>
</dbReference>
<sequence length="349" mass="39044">MNYASQRAHAYESAASAYWRSFDRSGRSDTTLSKEYAYWIIARYLHNREVASIGSFAGGRMGQVMNRMGNMSFVDPEGVPSRIDSSRDLEAYLTAVRDFDYLRLSQCTVAIHETIDDKLDHMGLLSETIGYFDRHVPLSERLSGLSAAEKLAFYEAGSDKWHYFKVKIASAEAAREFIAGAANPNEAGRALDLYILQLVSYYRGEDPNNYDASWAIDNLPSGFKGEFFSNSERLSQVYPELGAGFKRPPDGATTLKLNQCVKTRYRGAIDYFIAEVSPDFRSQLETQVAESSHPTPLCRERVKKRGDNVGSQDCPLRTDALAYAVVACLTGKPYGEPAELFEGLPDVYR</sequence>